<proteinExistence type="predicted"/>
<evidence type="ECO:0000256" key="1">
    <source>
        <dbReference type="SAM" id="Phobius"/>
    </source>
</evidence>
<keyword evidence="3" id="KW-1185">Reference proteome</keyword>
<feature type="transmembrane region" description="Helical" evidence="1">
    <location>
        <begin position="56"/>
        <end position="75"/>
    </location>
</feature>
<reference evidence="2 3" key="1">
    <citation type="journal article" date="2021" name="Microbiol. Resour. Announc.">
        <title>Complete Genome Sequences of Two Rhodococcus sp. Strains with Large and Linear Chromosomes, Isolated from Apple Rhizosphere.</title>
        <authorList>
            <person name="Benning S."/>
            <person name="Brugnone N."/>
            <person name="Siani R."/>
            <person name="Kublik S."/>
            <person name="Schloter M."/>
            <person name="Rad V."/>
        </authorList>
    </citation>
    <scope>NUCLEOTIDE SEQUENCE [LARGE SCALE GENOMIC DNA]</scope>
    <source>
        <strain evidence="2 3">R79</strain>
    </source>
</reference>
<dbReference type="EMBL" id="CP070614">
    <property type="protein sequence ID" value="QSE87165.1"/>
    <property type="molecule type" value="Genomic_DNA"/>
</dbReference>
<evidence type="ECO:0000313" key="3">
    <source>
        <dbReference type="Proteomes" id="UP000662986"/>
    </source>
</evidence>
<dbReference type="Proteomes" id="UP000662986">
    <property type="component" value="Plasmid unnamed5"/>
</dbReference>
<name>A0A974VWD7_9NOCA</name>
<protein>
    <submittedName>
        <fullName evidence="2">Uncharacterized protein</fullName>
    </submittedName>
</protein>
<dbReference type="RefSeq" id="WP_206003901.1">
    <property type="nucleotide sequence ID" value="NZ_CP070614.1"/>
</dbReference>
<sequence length="109" mass="11129">MSITAQVFDPGSAVVAQGVIEWVNTKATEVQNTTRIVMGAISVIGICVVAVKSRFALAAILVAIAVAGLLNWGVWNVTDVSDKIGDEINAAPTEAVALIAPSIPSNVGA</sequence>
<keyword evidence="2" id="KW-0614">Plasmid</keyword>
<geneLocation type="plasmid" evidence="2 3">
    <name>unnamed5</name>
</geneLocation>
<gene>
    <name evidence="2" type="ORF">JWS13_00185</name>
</gene>
<evidence type="ECO:0000313" key="2">
    <source>
        <dbReference type="EMBL" id="QSE87165.1"/>
    </source>
</evidence>
<accession>A0A974VWD7</accession>
<keyword evidence="1" id="KW-1133">Transmembrane helix</keyword>
<keyword evidence="1" id="KW-0472">Membrane</keyword>
<organism evidence="2 3">
    <name type="scientific">Rhodococcus pseudokoreensis</name>
    <dbReference type="NCBI Taxonomy" id="2811421"/>
    <lineage>
        <taxon>Bacteria</taxon>
        <taxon>Bacillati</taxon>
        <taxon>Actinomycetota</taxon>
        <taxon>Actinomycetes</taxon>
        <taxon>Mycobacteriales</taxon>
        <taxon>Nocardiaceae</taxon>
        <taxon>Rhodococcus</taxon>
    </lineage>
</organism>
<reference evidence="2 3" key="2">
    <citation type="journal article" date="2022" name="Arch. Microbiol.">
        <title>Rhodococcus pseudokoreensis sp. nov. isolated from the rhizosphere of young M26 apple rootstocks.</title>
        <authorList>
            <person name="Kampfer P."/>
            <person name="Glaeser S.P."/>
            <person name="Blom J."/>
            <person name="Wolf J."/>
            <person name="Benning S."/>
            <person name="Schloter M."/>
            <person name="Neumann-Schaal M."/>
        </authorList>
    </citation>
    <scope>NUCLEOTIDE SEQUENCE [LARGE SCALE GENOMIC DNA]</scope>
    <source>
        <strain evidence="2 3">R79</strain>
    </source>
</reference>
<feature type="transmembrane region" description="Helical" evidence="1">
    <location>
        <begin position="33"/>
        <end position="51"/>
    </location>
</feature>
<keyword evidence="1" id="KW-0812">Transmembrane</keyword>